<reference evidence="2" key="1">
    <citation type="journal article" date="2021" name="PeerJ">
        <title>Extensive microbial diversity within the chicken gut microbiome revealed by metagenomics and culture.</title>
        <authorList>
            <person name="Gilroy R."/>
            <person name="Ravi A."/>
            <person name="Getino M."/>
            <person name="Pursley I."/>
            <person name="Horton D.L."/>
            <person name="Alikhan N.F."/>
            <person name="Baker D."/>
            <person name="Gharbi K."/>
            <person name="Hall N."/>
            <person name="Watson M."/>
            <person name="Adriaenssens E.M."/>
            <person name="Foster-Nyarko E."/>
            <person name="Jarju S."/>
            <person name="Secka A."/>
            <person name="Antonio M."/>
            <person name="Oren A."/>
            <person name="Chaudhuri R.R."/>
            <person name="La Ragione R."/>
            <person name="Hildebrand F."/>
            <person name="Pallen M.J."/>
        </authorList>
    </citation>
    <scope>NUCLEOTIDE SEQUENCE</scope>
    <source>
        <strain evidence="2">ChiHjej10B9-743</strain>
    </source>
</reference>
<dbReference type="AlphaFoldDB" id="A0A9D1ZAT7"/>
<sequence>MKKLTLKTLVCTLCASLALVGGLVLTGCSGTNPEEAIRQYITADFDEIKNLDDATMEELAEELGDTGLEAYGIETTDLLATMLDGFDYSIESVTVDGDAAVATVSVTAKSMGELMNMDTDAMTEALMEDLTSGALDANDGDAINAWAGEYVMNLVDAIEPSEKTVTLTFVNGDGGWELDESSNSEIEQIFI</sequence>
<proteinExistence type="predicted"/>
<protein>
    <recommendedName>
        <fullName evidence="4">DUF5105 domain-containing protein</fullName>
    </recommendedName>
</protein>
<accession>A0A9D1ZAT7</accession>
<feature type="chain" id="PRO_5038516330" description="DUF5105 domain-containing protein" evidence="1">
    <location>
        <begin position="27"/>
        <end position="191"/>
    </location>
</feature>
<keyword evidence="1" id="KW-0732">Signal</keyword>
<dbReference type="EMBL" id="DXCP01000040">
    <property type="protein sequence ID" value="HIY79886.1"/>
    <property type="molecule type" value="Genomic_DNA"/>
</dbReference>
<dbReference type="Proteomes" id="UP000824133">
    <property type="component" value="Unassembled WGS sequence"/>
</dbReference>
<name>A0A9D1ZAT7_9ACTN</name>
<evidence type="ECO:0000313" key="2">
    <source>
        <dbReference type="EMBL" id="HIY79886.1"/>
    </source>
</evidence>
<organism evidence="2 3">
    <name type="scientific">Candidatus Olsenella excrementavium</name>
    <dbReference type="NCBI Taxonomy" id="2838709"/>
    <lineage>
        <taxon>Bacteria</taxon>
        <taxon>Bacillati</taxon>
        <taxon>Actinomycetota</taxon>
        <taxon>Coriobacteriia</taxon>
        <taxon>Coriobacteriales</taxon>
        <taxon>Atopobiaceae</taxon>
        <taxon>Olsenella</taxon>
    </lineage>
</organism>
<gene>
    <name evidence="2" type="ORF">IAA42_05575</name>
</gene>
<reference evidence="2" key="2">
    <citation type="submission" date="2021-04" db="EMBL/GenBank/DDBJ databases">
        <authorList>
            <person name="Gilroy R."/>
        </authorList>
    </citation>
    <scope>NUCLEOTIDE SEQUENCE</scope>
    <source>
        <strain evidence="2">ChiHjej10B9-743</strain>
    </source>
</reference>
<feature type="signal peptide" evidence="1">
    <location>
        <begin position="1"/>
        <end position="26"/>
    </location>
</feature>
<evidence type="ECO:0008006" key="4">
    <source>
        <dbReference type="Google" id="ProtNLM"/>
    </source>
</evidence>
<dbReference type="PROSITE" id="PS51257">
    <property type="entry name" value="PROKAR_LIPOPROTEIN"/>
    <property type="match status" value="1"/>
</dbReference>
<evidence type="ECO:0000313" key="3">
    <source>
        <dbReference type="Proteomes" id="UP000824133"/>
    </source>
</evidence>
<comment type="caution">
    <text evidence="2">The sequence shown here is derived from an EMBL/GenBank/DDBJ whole genome shotgun (WGS) entry which is preliminary data.</text>
</comment>
<evidence type="ECO:0000256" key="1">
    <source>
        <dbReference type="SAM" id="SignalP"/>
    </source>
</evidence>